<sequence>MTSPEERQVSICMRKYNLEEIENEFVTHHLSAFPFLEEENKQHTLKILNALREARSVNAEIKLLKQENGLLTSQRARLQRKCNEITKMVEKINEESLELEQLIRQEEIDSSLDICQYEAELGEIINKCRQYANIYNEELIRGETEKANNILSDLVAEEKIRRIEVAEINNALCDMKTDVPENICEIMYVLSSSSHHKRPP</sequence>
<protein>
    <submittedName>
        <fullName evidence="2">Jg16351 protein</fullName>
    </submittedName>
</protein>
<keyword evidence="3" id="KW-1185">Reference proteome</keyword>
<comment type="caution">
    <text evidence="2">The sequence shown here is derived from an EMBL/GenBank/DDBJ whole genome shotgun (WGS) entry which is preliminary data.</text>
</comment>
<accession>A0A8S4RWB6</accession>
<keyword evidence="1" id="KW-0175">Coiled coil</keyword>
<dbReference type="AlphaFoldDB" id="A0A8S4RWB6"/>
<evidence type="ECO:0000313" key="2">
    <source>
        <dbReference type="EMBL" id="CAH2241789.1"/>
    </source>
</evidence>
<evidence type="ECO:0000313" key="3">
    <source>
        <dbReference type="Proteomes" id="UP000838756"/>
    </source>
</evidence>
<reference evidence="2" key="1">
    <citation type="submission" date="2022-03" db="EMBL/GenBank/DDBJ databases">
        <authorList>
            <person name="Lindestad O."/>
        </authorList>
    </citation>
    <scope>NUCLEOTIDE SEQUENCE</scope>
</reference>
<evidence type="ECO:0000256" key="1">
    <source>
        <dbReference type="SAM" id="Coils"/>
    </source>
</evidence>
<gene>
    <name evidence="2" type="primary">jg16351</name>
    <name evidence="2" type="ORF">PAEG_LOCUS18195</name>
</gene>
<dbReference type="OrthoDB" id="7440726at2759"/>
<feature type="coiled-coil region" evidence="1">
    <location>
        <begin position="47"/>
        <end position="109"/>
    </location>
</feature>
<proteinExistence type="predicted"/>
<organism evidence="2 3">
    <name type="scientific">Pararge aegeria aegeria</name>
    <dbReference type="NCBI Taxonomy" id="348720"/>
    <lineage>
        <taxon>Eukaryota</taxon>
        <taxon>Metazoa</taxon>
        <taxon>Ecdysozoa</taxon>
        <taxon>Arthropoda</taxon>
        <taxon>Hexapoda</taxon>
        <taxon>Insecta</taxon>
        <taxon>Pterygota</taxon>
        <taxon>Neoptera</taxon>
        <taxon>Endopterygota</taxon>
        <taxon>Lepidoptera</taxon>
        <taxon>Glossata</taxon>
        <taxon>Ditrysia</taxon>
        <taxon>Papilionoidea</taxon>
        <taxon>Nymphalidae</taxon>
        <taxon>Satyrinae</taxon>
        <taxon>Satyrini</taxon>
        <taxon>Parargina</taxon>
        <taxon>Pararge</taxon>
    </lineage>
</organism>
<dbReference type="EMBL" id="CAKXAJ010025589">
    <property type="protein sequence ID" value="CAH2241789.1"/>
    <property type="molecule type" value="Genomic_DNA"/>
</dbReference>
<dbReference type="Proteomes" id="UP000838756">
    <property type="component" value="Unassembled WGS sequence"/>
</dbReference>
<name>A0A8S4RWB6_9NEOP</name>